<reference evidence="2 3" key="1">
    <citation type="submission" date="2018-11" db="EMBL/GenBank/DDBJ databases">
        <authorList>
            <consortium name="Pathogen Informatics"/>
        </authorList>
    </citation>
    <scope>NUCLEOTIDE SEQUENCE [LARGE SCALE GENOMIC DNA]</scope>
</reference>
<dbReference type="Proteomes" id="UP000270094">
    <property type="component" value="Unassembled WGS sequence"/>
</dbReference>
<evidence type="ECO:0000256" key="1">
    <source>
        <dbReference type="SAM" id="MobiDB-lite"/>
    </source>
</evidence>
<dbReference type="AlphaFoldDB" id="A0A3P7LPG4"/>
<evidence type="ECO:0000313" key="2">
    <source>
        <dbReference type="EMBL" id="VDM81108.1"/>
    </source>
</evidence>
<sequence length="80" mass="8201">MLNAPEVHADNLPPMPPPPSGMSDMPPPPPGLSHMPPTPSGMSDMPPLPGTPTLRGDEKAAVPTIEQGAPTKFGAFTGHT</sequence>
<name>A0A3P7LPG4_STRVU</name>
<dbReference type="EMBL" id="UYYB01111443">
    <property type="protein sequence ID" value="VDM81108.1"/>
    <property type="molecule type" value="Genomic_DNA"/>
</dbReference>
<feature type="compositionally biased region" description="Pro residues" evidence="1">
    <location>
        <begin position="13"/>
        <end position="39"/>
    </location>
</feature>
<organism evidence="2 3">
    <name type="scientific">Strongylus vulgaris</name>
    <name type="common">Blood worm</name>
    <dbReference type="NCBI Taxonomy" id="40348"/>
    <lineage>
        <taxon>Eukaryota</taxon>
        <taxon>Metazoa</taxon>
        <taxon>Ecdysozoa</taxon>
        <taxon>Nematoda</taxon>
        <taxon>Chromadorea</taxon>
        <taxon>Rhabditida</taxon>
        <taxon>Rhabditina</taxon>
        <taxon>Rhabditomorpha</taxon>
        <taxon>Strongyloidea</taxon>
        <taxon>Strongylidae</taxon>
        <taxon>Strongylus</taxon>
    </lineage>
</organism>
<proteinExistence type="predicted"/>
<accession>A0A3P7LPG4</accession>
<keyword evidence="3" id="KW-1185">Reference proteome</keyword>
<evidence type="ECO:0000313" key="3">
    <source>
        <dbReference type="Proteomes" id="UP000270094"/>
    </source>
</evidence>
<gene>
    <name evidence="2" type="ORF">SVUK_LOCUS16106</name>
</gene>
<feature type="region of interest" description="Disordered" evidence="1">
    <location>
        <begin position="1"/>
        <end position="56"/>
    </location>
</feature>
<protein>
    <submittedName>
        <fullName evidence="2">Uncharacterized protein</fullName>
    </submittedName>
</protein>